<gene>
    <name evidence="1" type="ORF">PVAP13_7KG304103</name>
</gene>
<keyword evidence="2" id="KW-1185">Reference proteome</keyword>
<accession>A0A8T0QPA1</accession>
<protein>
    <submittedName>
        <fullName evidence="1">Uncharacterized protein</fullName>
    </submittedName>
</protein>
<sequence>MYCIFGGPQHHVHLIRRPAPRSFSLSQENLRLSGLRPRRRCGLITGVGSRQRRVLPCDEGAPSSSPPAKSLLPASERIRLRLRRRTRYSSSPCIDDLFLAS</sequence>
<comment type="caution">
    <text evidence="1">The sequence shown here is derived from an EMBL/GenBank/DDBJ whole genome shotgun (WGS) entry which is preliminary data.</text>
</comment>
<dbReference type="EMBL" id="CM029049">
    <property type="protein sequence ID" value="KAG2574134.1"/>
    <property type="molecule type" value="Genomic_DNA"/>
</dbReference>
<name>A0A8T0QPA1_PANVG</name>
<proteinExistence type="predicted"/>
<dbReference type="AlphaFoldDB" id="A0A8T0QPA1"/>
<organism evidence="1 2">
    <name type="scientific">Panicum virgatum</name>
    <name type="common">Blackwell switchgrass</name>
    <dbReference type="NCBI Taxonomy" id="38727"/>
    <lineage>
        <taxon>Eukaryota</taxon>
        <taxon>Viridiplantae</taxon>
        <taxon>Streptophyta</taxon>
        <taxon>Embryophyta</taxon>
        <taxon>Tracheophyta</taxon>
        <taxon>Spermatophyta</taxon>
        <taxon>Magnoliopsida</taxon>
        <taxon>Liliopsida</taxon>
        <taxon>Poales</taxon>
        <taxon>Poaceae</taxon>
        <taxon>PACMAD clade</taxon>
        <taxon>Panicoideae</taxon>
        <taxon>Panicodae</taxon>
        <taxon>Paniceae</taxon>
        <taxon>Panicinae</taxon>
        <taxon>Panicum</taxon>
        <taxon>Panicum sect. Hiantes</taxon>
    </lineage>
</organism>
<evidence type="ECO:0000313" key="1">
    <source>
        <dbReference type="EMBL" id="KAG2574134.1"/>
    </source>
</evidence>
<reference evidence="1" key="1">
    <citation type="submission" date="2020-05" db="EMBL/GenBank/DDBJ databases">
        <title>WGS assembly of Panicum virgatum.</title>
        <authorList>
            <person name="Lovell J.T."/>
            <person name="Jenkins J."/>
            <person name="Shu S."/>
            <person name="Juenger T.E."/>
            <person name="Schmutz J."/>
        </authorList>
    </citation>
    <scope>NUCLEOTIDE SEQUENCE</scope>
    <source>
        <strain evidence="1">AP13</strain>
    </source>
</reference>
<evidence type="ECO:0000313" key="2">
    <source>
        <dbReference type="Proteomes" id="UP000823388"/>
    </source>
</evidence>
<dbReference type="Proteomes" id="UP000823388">
    <property type="component" value="Chromosome 7K"/>
</dbReference>